<evidence type="ECO:0000259" key="1">
    <source>
        <dbReference type="Pfam" id="PF03865"/>
    </source>
</evidence>
<reference evidence="2 3" key="1">
    <citation type="submission" date="2016-04" db="EMBL/GenBank/DDBJ databases">
        <authorList>
            <consortium name="Pathogen Informatics"/>
        </authorList>
    </citation>
    <scope>NUCLEOTIDE SEQUENCE [LARGE SCALE GENOMIC DNA]</scope>
    <source>
        <strain evidence="2 3">H044680328</strain>
    </source>
</reference>
<dbReference type="STRING" id="123899.SAMEA3906487_00411"/>
<organism evidence="2 3">
    <name type="scientific">Bordetella trematum</name>
    <dbReference type="NCBI Taxonomy" id="123899"/>
    <lineage>
        <taxon>Bacteria</taxon>
        <taxon>Pseudomonadati</taxon>
        <taxon>Pseudomonadota</taxon>
        <taxon>Betaproteobacteria</taxon>
        <taxon>Burkholderiales</taxon>
        <taxon>Alcaligenaceae</taxon>
        <taxon>Bordetella</taxon>
    </lineage>
</organism>
<dbReference type="InterPro" id="IPR005565">
    <property type="entry name" value="Hemolysn_activator_HlyB_C"/>
</dbReference>
<keyword evidence="3" id="KW-1185">Reference proteome</keyword>
<dbReference type="KEGG" id="btrm:SAMEA390648700411"/>
<gene>
    <name evidence="2" type="primary">hagA1</name>
    <name evidence="2" type="ORF">SAMEA3906487_00411</name>
</gene>
<dbReference type="AlphaFoldDB" id="A0A157QXF9"/>
<evidence type="ECO:0000313" key="3">
    <source>
        <dbReference type="Proteomes" id="UP000076825"/>
    </source>
</evidence>
<dbReference type="GeneID" id="56588178"/>
<name>A0A157QXF9_9BORD</name>
<protein>
    <submittedName>
        <fullName evidence="2">Hemolysin/hemagglutin accessory protein</fullName>
    </submittedName>
</protein>
<proteinExistence type="predicted"/>
<dbReference type="Pfam" id="PF03865">
    <property type="entry name" value="ShlB"/>
    <property type="match status" value="1"/>
</dbReference>
<dbReference type="EMBL" id="LT546645">
    <property type="protein sequence ID" value="SAI66748.1"/>
    <property type="molecule type" value="Genomic_DNA"/>
</dbReference>
<feature type="domain" description="Haemolysin activator HlyB C-terminal" evidence="1">
    <location>
        <begin position="195"/>
        <end position="475"/>
    </location>
</feature>
<dbReference type="PATRIC" id="fig|123899.6.peg.392"/>
<sequence length="521" mass="57850">MTTSATLAQPVEQSISEAIQNAARSSVNRSQQANDLAEATYRSAPADTLANLDPTTLYTIENSYRGPWTAPAFGPRILGLLGSDWLDEQTGLSRDLLIRAIADRMVSQGYLFFRIQISPRSAAVGPEFELQPLPVKVLGNGLQLKNILYIREGDFFRLNQLRLALFQLNNKGESTYKADVANVNNTIYLSFSELPRSRITTIINLNNFNKQDLFGYNGSISVLASDLLKLNESIGLTYSNNLAAVKARNFSAYNGYFSVPILGMDLSLDYNQSSDHSFIELGKSVLQAQRFTENYGLGLKSNYVNGDTLIYYGLRIGRNNSRFQINNNRILAQTYRYGLAELSSGFSQRRNSFYASGAVTLSRAFQYDRGNIFNTLRTHAELGDRLFKHWRYRLSLNTQHRLGQARLPSAELFYPGSSTRTRLPFNAAPLSGEHGLNLSSTLSYDISTSGLHRGWVAVGTLSPFVGLDHGRADGRYISSLTLGVNLAIGQNRLQLYWPKIIGSNVGYQADGGVFLALQAQF</sequence>
<dbReference type="Proteomes" id="UP000076825">
    <property type="component" value="Chromosome 1"/>
</dbReference>
<dbReference type="RefSeq" id="WP_063491494.1">
    <property type="nucleotide sequence ID" value="NZ_CP016340.1"/>
</dbReference>
<accession>A0A157QXF9</accession>
<evidence type="ECO:0000313" key="2">
    <source>
        <dbReference type="EMBL" id="SAI66748.1"/>
    </source>
</evidence>